<dbReference type="Proteomes" id="UP001595681">
    <property type="component" value="Unassembled WGS sequence"/>
</dbReference>
<protein>
    <recommendedName>
        <fullName evidence="5">Phage holin family protein</fullName>
    </recommendedName>
</protein>
<name>A0ABV7ND44_9SPHN</name>
<keyword evidence="2" id="KW-0812">Transmembrane</keyword>
<feature type="transmembrane region" description="Helical" evidence="2">
    <location>
        <begin position="63"/>
        <end position="89"/>
    </location>
</feature>
<comment type="caution">
    <text evidence="3">The sequence shown here is derived from an EMBL/GenBank/DDBJ whole genome shotgun (WGS) entry which is preliminary data.</text>
</comment>
<evidence type="ECO:0000313" key="4">
    <source>
        <dbReference type="Proteomes" id="UP001595681"/>
    </source>
</evidence>
<feature type="region of interest" description="Disordered" evidence="1">
    <location>
        <begin position="1"/>
        <end position="25"/>
    </location>
</feature>
<dbReference type="RefSeq" id="WP_380795299.1">
    <property type="nucleotide sequence ID" value="NZ_JBHRVU010000004.1"/>
</dbReference>
<proteinExistence type="predicted"/>
<evidence type="ECO:0000256" key="1">
    <source>
        <dbReference type="SAM" id="MobiDB-lite"/>
    </source>
</evidence>
<evidence type="ECO:0008006" key="5">
    <source>
        <dbReference type="Google" id="ProtNLM"/>
    </source>
</evidence>
<keyword evidence="2" id="KW-1133">Transmembrane helix</keyword>
<keyword evidence="2" id="KW-0472">Membrane</keyword>
<evidence type="ECO:0000313" key="3">
    <source>
        <dbReference type="EMBL" id="MFC3441404.1"/>
    </source>
</evidence>
<feature type="transmembrane region" description="Helical" evidence="2">
    <location>
        <begin position="95"/>
        <end position="116"/>
    </location>
</feature>
<organism evidence="3 4">
    <name type="scientific">Sphingobium rhizovicinum</name>
    <dbReference type="NCBI Taxonomy" id="432308"/>
    <lineage>
        <taxon>Bacteria</taxon>
        <taxon>Pseudomonadati</taxon>
        <taxon>Pseudomonadota</taxon>
        <taxon>Alphaproteobacteria</taxon>
        <taxon>Sphingomonadales</taxon>
        <taxon>Sphingomonadaceae</taxon>
        <taxon>Sphingobium</taxon>
    </lineage>
</organism>
<dbReference type="EMBL" id="JBHRVU010000004">
    <property type="protein sequence ID" value="MFC3441404.1"/>
    <property type="molecule type" value="Genomic_DNA"/>
</dbReference>
<sequence>MIDEPAETAVTPHTDGQDDAAPDESVRDTFSRLYADARAYAGAEAEKQKLRAGIVATGVRNAAILGIVALILVFASIVALLIGLIIALAQHVGPLWGTLIVVGGALLIAVLLLLLAKGCIGRMMKAIRP</sequence>
<keyword evidence="4" id="KW-1185">Reference proteome</keyword>
<reference evidence="4" key="1">
    <citation type="journal article" date="2019" name="Int. J. Syst. Evol. Microbiol.">
        <title>The Global Catalogue of Microorganisms (GCM) 10K type strain sequencing project: providing services to taxonomists for standard genome sequencing and annotation.</title>
        <authorList>
            <consortium name="The Broad Institute Genomics Platform"/>
            <consortium name="The Broad Institute Genome Sequencing Center for Infectious Disease"/>
            <person name="Wu L."/>
            <person name="Ma J."/>
        </authorList>
    </citation>
    <scope>NUCLEOTIDE SEQUENCE [LARGE SCALE GENOMIC DNA]</scope>
    <source>
        <strain evidence="4">CCM 7491</strain>
    </source>
</reference>
<evidence type="ECO:0000256" key="2">
    <source>
        <dbReference type="SAM" id="Phobius"/>
    </source>
</evidence>
<accession>A0ABV7ND44</accession>
<gene>
    <name evidence="3" type="ORF">ACFOKF_09405</name>
</gene>